<feature type="signal peptide" evidence="11">
    <location>
        <begin position="1"/>
        <end position="19"/>
    </location>
</feature>
<dbReference type="SUPFAM" id="SSF52374">
    <property type="entry name" value="Nucleotidylyl transferase"/>
    <property type="match status" value="1"/>
</dbReference>
<keyword evidence="7 10" id="KW-0648">Protein biosynthesis</keyword>
<keyword evidence="5 10" id="KW-0547">Nucleotide-binding</keyword>
<dbReference type="NCBIfam" id="TIGR00398">
    <property type="entry name" value="metG"/>
    <property type="match status" value="1"/>
</dbReference>
<dbReference type="CDD" id="cd07957">
    <property type="entry name" value="Anticodon_Ia_Met"/>
    <property type="match status" value="1"/>
</dbReference>
<name>A0A2H0YTH5_9BACT</name>
<dbReference type="FunFam" id="2.170.220.10:FF:000003">
    <property type="entry name" value="Methionine--tRNA ligase"/>
    <property type="match status" value="1"/>
</dbReference>
<reference evidence="14" key="1">
    <citation type="submission" date="2017-09" db="EMBL/GenBank/DDBJ databases">
        <title>Depth-based differentiation of microbial function through sediment-hosted aquifers and enrichment of novel symbionts in the deep terrestrial subsurface.</title>
        <authorList>
            <person name="Probst A.J."/>
            <person name="Ladd B."/>
            <person name="Jarett J.K."/>
            <person name="Geller-Mcgrath D.E."/>
            <person name="Sieber C.M.K."/>
            <person name="Emerson J.B."/>
            <person name="Anantharaman K."/>
            <person name="Thomas B.C."/>
            <person name="Malmstrom R."/>
            <person name="Stieglmeier M."/>
            <person name="Klingl A."/>
            <person name="Woyke T."/>
            <person name="Ryan C.M."/>
            <person name="Banfield J.F."/>
        </authorList>
    </citation>
    <scope>NUCLEOTIDE SEQUENCE [LARGE SCALE GENOMIC DNA]</scope>
</reference>
<evidence type="ECO:0000256" key="11">
    <source>
        <dbReference type="SAM" id="SignalP"/>
    </source>
</evidence>
<keyword evidence="6 10" id="KW-0067">ATP-binding</keyword>
<dbReference type="InterPro" id="IPR041872">
    <property type="entry name" value="Anticodon_Met"/>
</dbReference>
<feature type="domain" description="Methionyl/Leucyl tRNA synthetase" evidence="12">
    <location>
        <begin position="9"/>
        <end position="156"/>
    </location>
</feature>
<dbReference type="Pfam" id="PF09334">
    <property type="entry name" value="tRNA-synt_1g"/>
    <property type="match status" value="2"/>
</dbReference>
<dbReference type="EC" id="6.1.1.10" evidence="2"/>
<keyword evidence="8 10" id="KW-0030">Aminoacyl-tRNA synthetase</keyword>
<feature type="chain" id="PRO_5013789397" description="Methionine--tRNA ligase" evidence="11">
    <location>
        <begin position="20"/>
        <end position="487"/>
    </location>
</feature>
<dbReference type="InterPro" id="IPR009080">
    <property type="entry name" value="tRNAsynth_Ia_anticodon-bd"/>
</dbReference>
<dbReference type="PANTHER" id="PTHR43326">
    <property type="entry name" value="METHIONYL-TRNA SYNTHETASE"/>
    <property type="match status" value="1"/>
</dbReference>
<dbReference type="Gene3D" id="3.40.50.620">
    <property type="entry name" value="HUPs"/>
    <property type="match status" value="1"/>
</dbReference>
<dbReference type="PANTHER" id="PTHR43326:SF1">
    <property type="entry name" value="METHIONINE--TRNA LIGASE, MITOCHONDRIAL"/>
    <property type="match status" value="1"/>
</dbReference>
<gene>
    <name evidence="13" type="ORF">COT26_00090</name>
</gene>
<dbReference type="GO" id="GO:0004825">
    <property type="term" value="F:methionine-tRNA ligase activity"/>
    <property type="evidence" value="ECO:0007669"/>
    <property type="project" value="UniProtKB-EC"/>
</dbReference>
<evidence type="ECO:0000256" key="3">
    <source>
        <dbReference type="ARBA" id="ARBA00018753"/>
    </source>
</evidence>
<dbReference type="Proteomes" id="UP000236845">
    <property type="component" value="Unassembled WGS sequence"/>
</dbReference>
<dbReference type="Gene3D" id="2.170.220.10">
    <property type="match status" value="1"/>
</dbReference>
<feature type="domain" description="Methionyl/Leucyl tRNA synthetase" evidence="12">
    <location>
        <begin position="163"/>
        <end position="367"/>
    </location>
</feature>
<evidence type="ECO:0000313" key="14">
    <source>
        <dbReference type="Proteomes" id="UP000236845"/>
    </source>
</evidence>
<organism evidence="13 14">
    <name type="scientific">Candidatus Kerfeldbacteria bacterium CG08_land_8_20_14_0_20_43_14</name>
    <dbReference type="NCBI Taxonomy" id="2014246"/>
    <lineage>
        <taxon>Bacteria</taxon>
        <taxon>Candidatus Kerfeldiibacteriota</taxon>
    </lineage>
</organism>
<evidence type="ECO:0000256" key="7">
    <source>
        <dbReference type="ARBA" id="ARBA00022917"/>
    </source>
</evidence>
<protein>
    <recommendedName>
        <fullName evidence="3">Methionine--tRNA ligase</fullName>
        <ecNumber evidence="2">6.1.1.10</ecNumber>
    </recommendedName>
    <alternativeName>
        <fullName evidence="9">Methionyl-tRNA synthetase</fullName>
    </alternativeName>
</protein>
<dbReference type="PRINTS" id="PR01041">
    <property type="entry name" value="TRNASYNTHMET"/>
</dbReference>
<evidence type="ECO:0000256" key="1">
    <source>
        <dbReference type="ARBA" id="ARBA00003314"/>
    </source>
</evidence>
<dbReference type="InterPro" id="IPR033911">
    <property type="entry name" value="MetRS_core"/>
</dbReference>
<dbReference type="InterPro" id="IPR014758">
    <property type="entry name" value="Met-tRNA_synth"/>
</dbReference>
<keyword evidence="11" id="KW-0732">Signal</keyword>
<accession>A0A2H0YTH5</accession>
<evidence type="ECO:0000256" key="4">
    <source>
        <dbReference type="ARBA" id="ARBA00022598"/>
    </source>
</evidence>
<evidence type="ECO:0000256" key="8">
    <source>
        <dbReference type="ARBA" id="ARBA00023146"/>
    </source>
</evidence>
<proteinExistence type="inferred from homology"/>
<dbReference type="SUPFAM" id="SSF47323">
    <property type="entry name" value="Anticodon-binding domain of a subclass of class I aminoacyl-tRNA synthetases"/>
    <property type="match status" value="1"/>
</dbReference>
<dbReference type="InterPro" id="IPR015413">
    <property type="entry name" value="Methionyl/Leucyl_tRNA_Synth"/>
</dbReference>
<keyword evidence="4 10" id="KW-0436">Ligase</keyword>
<comment type="similarity">
    <text evidence="10">Belongs to the class-I aminoacyl-tRNA synthetase family.</text>
</comment>
<dbReference type="CDD" id="cd00814">
    <property type="entry name" value="MetRS_core"/>
    <property type="match status" value="1"/>
</dbReference>
<comment type="function">
    <text evidence="1">Is required not only for elongation of protein synthesis but also for the initiation of all mRNA translation through initiator tRNA(fMet) aminoacylation.</text>
</comment>
<dbReference type="InterPro" id="IPR023457">
    <property type="entry name" value="Met-tRNA_synth_2"/>
</dbReference>
<dbReference type="AlphaFoldDB" id="A0A2H0YTH5"/>
<dbReference type="GO" id="GO:0005524">
    <property type="term" value="F:ATP binding"/>
    <property type="evidence" value="ECO:0007669"/>
    <property type="project" value="UniProtKB-KW"/>
</dbReference>
<sequence>MKKNLVPLLITTPIYYANAAPHLGSAYTTIAADVLARYWRSKGRKVFLLTGTDEHGSKVAESASKAGVLPQAFVDQQARVFKAAFEQLNISFNRFIRTTEADHVLGAKLFLEKLKKVKTPKNNPAVYKGEYRGLYCQGCERFLTEKELVDGKCPLHFTEPQKLVEHNYFFRLSDYLPGLKKALAKGSLKIFPKTSQQEVLGYFKQGVQDFSISRQNVKWGIPLPFDKTQTAYVWVDALPNYLTGIGFGKNTSYRNWWRGEVVHFMARDILKFHAIYWPALLTAIGEPPPNTIVAHGFSTVDGKKMSKSLGNVIAPSEMISKYGVDGTRYLLLSAFPFGQDGDLPVDRFTEKFNTDLANGLGNLVSRTTNMVERYLNGKVKISKSPKSLIKAEKLIQKFAFSEALTEIWRAITWANQAIDKAKPWELAKSNSKADTKKIETLLCGLIAELKEIGQVLRPFLPETAKTLENLLKQKRIIKSAPLFMRVL</sequence>
<evidence type="ECO:0000313" key="13">
    <source>
        <dbReference type="EMBL" id="PIS41052.1"/>
    </source>
</evidence>
<dbReference type="GO" id="GO:0006431">
    <property type="term" value="P:methionyl-tRNA aminoacylation"/>
    <property type="evidence" value="ECO:0007669"/>
    <property type="project" value="InterPro"/>
</dbReference>
<dbReference type="EMBL" id="PEXW01000002">
    <property type="protein sequence ID" value="PIS41052.1"/>
    <property type="molecule type" value="Genomic_DNA"/>
</dbReference>
<dbReference type="Gene3D" id="1.10.730.10">
    <property type="entry name" value="Isoleucyl-tRNA Synthetase, Domain 1"/>
    <property type="match status" value="1"/>
</dbReference>
<evidence type="ECO:0000256" key="9">
    <source>
        <dbReference type="ARBA" id="ARBA00030904"/>
    </source>
</evidence>
<evidence type="ECO:0000256" key="10">
    <source>
        <dbReference type="RuleBase" id="RU363039"/>
    </source>
</evidence>
<evidence type="ECO:0000256" key="5">
    <source>
        <dbReference type="ARBA" id="ARBA00022741"/>
    </source>
</evidence>
<dbReference type="InterPro" id="IPR014729">
    <property type="entry name" value="Rossmann-like_a/b/a_fold"/>
</dbReference>
<evidence type="ECO:0000259" key="12">
    <source>
        <dbReference type="Pfam" id="PF09334"/>
    </source>
</evidence>
<evidence type="ECO:0000256" key="6">
    <source>
        <dbReference type="ARBA" id="ARBA00022840"/>
    </source>
</evidence>
<comment type="caution">
    <text evidence="13">The sequence shown here is derived from an EMBL/GenBank/DDBJ whole genome shotgun (WGS) entry which is preliminary data.</text>
</comment>
<evidence type="ECO:0000256" key="2">
    <source>
        <dbReference type="ARBA" id="ARBA00012838"/>
    </source>
</evidence>